<organism evidence="2 3">
    <name type="scientific">Streptosporangium fragile</name>
    <dbReference type="NCBI Taxonomy" id="46186"/>
    <lineage>
        <taxon>Bacteria</taxon>
        <taxon>Bacillati</taxon>
        <taxon>Actinomycetota</taxon>
        <taxon>Actinomycetes</taxon>
        <taxon>Streptosporangiales</taxon>
        <taxon>Streptosporangiaceae</taxon>
        <taxon>Streptosporangium</taxon>
    </lineage>
</organism>
<accession>A0ABN3W3L1</accession>
<proteinExistence type="predicted"/>
<evidence type="ECO:0000313" key="3">
    <source>
        <dbReference type="Proteomes" id="UP001500831"/>
    </source>
</evidence>
<keyword evidence="3" id="KW-1185">Reference proteome</keyword>
<evidence type="ECO:0000313" key="2">
    <source>
        <dbReference type="EMBL" id="GAA2889178.1"/>
    </source>
</evidence>
<comment type="caution">
    <text evidence="2">The sequence shown here is derived from an EMBL/GenBank/DDBJ whole genome shotgun (WGS) entry which is preliminary data.</text>
</comment>
<reference evidence="2 3" key="1">
    <citation type="journal article" date="2019" name="Int. J. Syst. Evol. Microbiol.">
        <title>The Global Catalogue of Microorganisms (GCM) 10K type strain sequencing project: providing services to taxonomists for standard genome sequencing and annotation.</title>
        <authorList>
            <consortium name="The Broad Institute Genomics Platform"/>
            <consortium name="The Broad Institute Genome Sequencing Center for Infectious Disease"/>
            <person name="Wu L."/>
            <person name="Ma J."/>
        </authorList>
    </citation>
    <scope>NUCLEOTIDE SEQUENCE [LARGE SCALE GENOMIC DNA]</scope>
    <source>
        <strain evidence="2 3">JCM 6242</strain>
    </source>
</reference>
<protein>
    <submittedName>
        <fullName evidence="2">Uncharacterized protein</fullName>
    </submittedName>
</protein>
<dbReference type="EMBL" id="BAAAVI010000044">
    <property type="protein sequence ID" value="GAA2889178.1"/>
    <property type="molecule type" value="Genomic_DNA"/>
</dbReference>
<dbReference type="Proteomes" id="UP001500831">
    <property type="component" value="Unassembled WGS sequence"/>
</dbReference>
<feature type="region of interest" description="Disordered" evidence="1">
    <location>
        <begin position="1"/>
        <end position="29"/>
    </location>
</feature>
<name>A0ABN3W3L1_9ACTN</name>
<evidence type="ECO:0000256" key="1">
    <source>
        <dbReference type="SAM" id="MobiDB-lite"/>
    </source>
</evidence>
<gene>
    <name evidence="2" type="ORF">GCM10010517_53250</name>
</gene>
<sequence length="86" mass="9204">MNLRERTNEPAALAGQKRASRGGQGGQGADVGWIQVAERSLSLERVHAGIGPRNSLITPAQPARLNLKTPEAIPHIGRNFSFFSSS</sequence>